<evidence type="ECO:0000313" key="2">
    <source>
        <dbReference type="Proteomes" id="UP001211907"/>
    </source>
</evidence>
<protein>
    <submittedName>
        <fullName evidence="1">Uncharacterized protein</fullName>
    </submittedName>
</protein>
<dbReference type="Proteomes" id="UP001211907">
    <property type="component" value="Unassembled WGS sequence"/>
</dbReference>
<gene>
    <name evidence="1" type="ORF">HK100_005999</name>
</gene>
<dbReference type="AlphaFoldDB" id="A0AAD5X7R5"/>
<organism evidence="1 2">
    <name type="scientific">Physocladia obscura</name>
    <dbReference type="NCBI Taxonomy" id="109957"/>
    <lineage>
        <taxon>Eukaryota</taxon>
        <taxon>Fungi</taxon>
        <taxon>Fungi incertae sedis</taxon>
        <taxon>Chytridiomycota</taxon>
        <taxon>Chytridiomycota incertae sedis</taxon>
        <taxon>Chytridiomycetes</taxon>
        <taxon>Chytridiales</taxon>
        <taxon>Chytriomycetaceae</taxon>
        <taxon>Physocladia</taxon>
    </lineage>
</organism>
<feature type="non-terminal residue" evidence="1">
    <location>
        <position position="192"/>
    </location>
</feature>
<accession>A0AAD5X7R5</accession>
<reference evidence="1" key="1">
    <citation type="submission" date="2020-05" db="EMBL/GenBank/DDBJ databases">
        <title>Phylogenomic resolution of chytrid fungi.</title>
        <authorList>
            <person name="Stajich J.E."/>
            <person name="Amses K."/>
            <person name="Simmons R."/>
            <person name="Seto K."/>
            <person name="Myers J."/>
            <person name="Bonds A."/>
            <person name="Quandt C.A."/>
            <person name="Barry K."/>
            <person name="Liu P."/>
            <person name="Grigoriev I."/>
            <person name="Longcore J.E."/>
            <person name="James T.Y."/>
        </authorList>
    </citation>
    <scope>NUCLEOTIDE SEQUENCE</scope>
    <source>
        <strain evidence="1">JEL0513</strain>
    </source>
</reference>
<keyword evidence="2" id="KW-1185">Reference proteome</keyword>
<dbReference type="EMBL" id="JADGJH010002786">
    <property type="protein sequence ID" value="KAJ3094848.1"/>
    <property type="molecule type" value="Genomic_DNA"/>
</dbReference>
<name>A0AAD5X7R5_9FUNG</name>
<sequence>MQINANRGSYTEPGGVNLTGSGLLNGGSASFHHGGVSFCHGGANLLIGGVGFPNRSGSQLIQSNSTGFNQGGTGFENSVVQNNSAGFYPGGSPGLQSIASTLLEDIGLQNSSTSAGNNVAGGGQGEHINCNDLERVVAVIKAQMLQVLQSLTNIVQTAIANTEQATMMFEIITAAILQKIISRTKSYYFTPT</sequence>
<comment type="caution">
    <text evidence="1">The sequence shown here is derived from an EMBL/GenBank/DDBJ whole genome shotgun (WGS) entry which is preliminary data.</text>
</comment>
<proteinExistence type="predicted"/>
<evidence type="ECO:0000313" key="1">
    <source>
        <dbReference type="EMBL" id="KAJ3094848.1"/>
    </source>
</evidence>